<name>A0A5D4SAB5_9BACI</name>
<dbReference type="Proteomes" id="UP000323732">
    <property type="component" value="Unassembled WGS sequence"/>
</dbReference>
<evidence type="ECO:0000256" key="1">
    <source>
        <dbReference type="SAM" id="Phobius"/>
    </source>
</evidence>
<organism evidence="2 3">
    <name type="scientific">Bacillus infantis</name>
    <dbReference type="NCBI Taxonomy" id="324767"/>
    <lineage>
        <taxon>Bacteria</taxon>
        <taxon>Bacillati</taxon>
        <taxon>Bacillota</taxon>
        <taxon>Bacilli</taxon>
        <taxon>Bacillales</taxon>
        <taxon>Bacillaceae</taxon>
        <taxon>Bacillus</taxon>
    </lineage>
</organism>
<dbReference type="RefSeq" id="WP_148950688.1">
    <property type="nucleotide sequence ID" value="NZ_VTES01000006.1"/>
</dbReference>
<reference evidence="2 3" key="1">
    <citation type="submission" date="2019-08" db="EMBL/GenBank/DDBJ databases">
        <title>Bacillus genomes from the desert of Cuatro Cienegas, Coahuila.</title>
        <authorList>
            <person name="Olmedo-Alvarez G."/>
        </authorList>
    </citation>
    <scope>NUCLEOTIDE SEQUENCE [LARGE SCALE GENOMIC DNA]</scope>
    <source>
        <strain evidence="2 3">CH37_1T</strain>
    </source>
</reference>
<comment type="caution">
    <text evidence="2">The sequence shown here is derived from an EMBL/GenBank/DDBJ whole genome shotgun (WGS) entry which is preliminary data.</text>
</comment>
<dbReference type="AlphaFoldDB" id="A0A5D4SAB5"/>
<proteinExistence type="predicted"/>
<keyword evidence="1" id="KW-0812">Transmembrane</keyword>
<evidence type="ECO:0000313" key="2">
    <source>
        <dbReference type="EMBL" id="TYS60543.1"/>
    </source>
</evidence>
<protein>
    <submittedName>
        <fullName evidence="2">Uncharacterized protein</fullName>
    </submittedName>
</protein>
<dbReference type="EMBL" id="VTES01000006">
    <property type="protein sequence ID" value="TYS60543.1"/>
    <property type="molecule type" value="Genomic_DNA"/>
</dbReference>
<evidence type="ECO:0000313" key="3">
    <source>
        <dbReference type="Proteomes" id="UP000323732"/>
    </source>
</evidence>
<accession>A0A5D4SAB5</accession>
<gene>
    <name evidence="2" type="ORF">FZD47_20235</name>
</gene>
<sequence>MLFLLEQILIHLFFVLSLILERYFYFLIQMNRLTETDCEEIPLWGMPLEVKEPPVPVVQEVYKESKIAAEHEAFLNDIAQSLTDADCPKPDYPMYENIDILSMDAWMEEPAAIAVTPRLSTTATARIKDHLIGEQTWVVEVVGEEQEYIHISDGSARAWVNIEGFSHLLCGDILSLLVERTPDQSLKVQNVDILQRRSADFIIPDEDMWTEKANTAIA</sequence>
<keyword evidence="1" id="KW-1133">Transmembrane helix</keyword>
<keyword evidence="1" id="KW-0472">Membrane</keyword>
<feature type="transmembrane region" description="Helical" evidence="1">
    <location>
        <begin position="6"/>
        <end position="25"/>
    </location>
</feature>